<comment type="caution">
    <text evidence="2">The sequence shown here is derived from an EMBL/GenBank/DDBJ whole genome shotgun (WGS) entry which is preliminary data.</text>
</comment>
<dbReference type="RefSeq" id="WP_157748520.1">
    <property type="nucleotide sequence ID" value="NZ_JBHSOG010000041.1"/>
</dbReference>
<feature type="transmembrane region" description="Helical" evidence="1">
    <location>
        <begin position="6"/>
        <end position="24"/>
    </location>
</feature>
<name>A0ABW1ARF0_9RHOO</name>
<evidence type="ECO:0000313" key="2">
    <source>
        <dbReference type="EMBL" id="MFC5769763.1"/>
    </source>
</evidence>
<keyword evidence="1" id="KW-1133">Transmembrane helix</keyword>
<organism evidence="2 3">
    <name type="scientific">Thauera sinica</name>
    <dbReference type="NCBI Taxonomy" id="2665146"/>
    <lineage>
        <taxon>Bacteria</taxon>
        <taxon>Pseudomonadati</taxon>
        <taxon>Pseudomonadota</taxon>
        <taxon>Betaproteobacteria</taxon>
        <taxon>Rhodocyclales</taxon>
        <taxon>Zoogloeaceae</taxon>
        <taxon>Thauera</taxon>
    </lineage>
</organism>
<sequence length="30" mass="3332">MSTFHLVALGLVAGLVIYLLLVLFHPEDYS</sequence>
<keyword evidence="3" id="KW-1185">Reference proteome</keyword>
<protein>
    <submittedName>
        <fullName evidence="2">Potassium-transporting ATPase subunit F</fullName>
    </submittedName>
</protein>
<dbReference type="Pfam" id="PF09604">
    <property type="entry name" value="Potass_KdpF"/>
    <property type="match status" value="1"/>
</dbReference>
<dbReference type="InterPro" id="IPR011726">
    <property type="entry name" value="KdpF"/>
</dbReference>
<gene>
    <name evidence="2" type="ORF">ACFPTN_10305</name>
</gene>
<keyword evidence="1" id="KW-0812">Transmembrane</keyword>
<dbReference type="EMBL" id="JBHSOG010000041">
    <property type="protein sequence ID" value="MFC5769763.1"/>
    <property type="molecule type" value="Genomic_DNA"/>
</dbReference>
<keyword evidence="1" id="KW-0472">Membrane</keyword>
<evidence type="ECO:0000313" key="3">
    <source>
        <dbReference type="Proteomes" id="UP001595974"/>
    </source>
</evidence>
<reference evidence="3" key="1">
    <citation type="journal article" date="2019" name="Int. J. Syst. Evol. Microbiol.">
        <title>The Global Catalogue of Microorganisms (GCM) 10K type strain sequencing project: providing services to taxonomists for standard genome sequencing and annotation.</title>
        <authorList>
            <consortium name="The Broad Institute Genomics Platform"/>
            <consortium name="The Broad Institute Genome Sequencing Center for Infectious Disease"/>
            <person name="Wu L."/>
            <person name="Ma J."/>
        </authorList>
    </citation>
    <scope>NUCLEOTIDE SEQUENCE [LARGE SCALE GENOMIC DNA]</scope>
    <source>
        <strain evidence="3">SHR3</strain>
    </source>
</reference>
<dbReference type="Proteomes" id="UP001595974">
    <property type="component" value="Unassembled WGS sequence"/>
</dbReference>
<proteinExistence type="predicted"/>
<evidence type="ECO:0000256" key="1">
    <source>
        <dbReference type="SAM" id="Phobius"/>
    </source>
</evidence>
<accession>A0ABW1ARF0</accession>